<dbReference type="InterPro" id="IPR036097">
    <property type="entry name" value="HisK_dim/P_sf"/>
</dbReference>
<evidence type="ECO:0000256" key="4">
    <source>
        <dbReference type="ARBA" id="ARBA00022553"/>
    </source>
</evidence>
<dbReference type="SMART" id="SM00387">
    <property type="entry name" value="HATPase_c"/>
    <property type="match status" value="1"/>
</dbReference>
<dbReference type="PANTHER" id="PTHR45528:SF8">
    <property type="entry name" value="HISTIDINE KINASE"/>
    <property type="match status" value="1"/>
</dbReference>
<dbReference type="Gene3D" id="1.10.287.130">
    <property type="match status" value="1"/>
</dbReference>
<evidence type="ECO:0000256" key="9">
    <source>
        <dbReference type="ARBA" id="ARBA00023012"/>
    </source>
</evidence>
<feature type="domain" description="Histidine kinase" evidence="11">
    <location>
        <begin position="85"/>
        <end position="287"/>
    </location>
</feature>
<evidence type="ECO:0000256" key="6">
    <source>
        <dbReference type="ARBA" id="ARBA00022692"/>
    </source>
</evidence>
<dbReference type="SMART" id="SM00388">
    <property type="entry name" value="HisKA"/>
    <property type="match status" value="1"/>
</dbReference>
<name>E6UL51_RUMA7</name>
<evidence type="ECO:0000313" key="12">
    <source>
        <dbReference type="EMBL" id="ADU24397.1"/>
    </source>
</evidence>
<geneLocation type="plasmid" evidence="12 13">
    <name>pRUMAL02</name>
</geneLocation>
<evidence type="ECO:0000256" key="7">
    <source>
        <dbReference type="ARBA" id="ARBA00022777"/>
    </source>
</evidence>
<keyword evidence="12" id="KW-0614">Plasmid</keyword>
<dbReference type="PANTHER" id="PTHR45528">
    <property type="entry name" value="SENSOR HISTIDINE KINASE CPXA"/>
    <property type="match status" value="1"/>
</dbReference>
<dbReference type="EC" id="2.7.13.3" evidence="3"/>
<dbReference type="Pfam" id="PF00512">
    <property type="entry name" value="HisKA"/>
    <property type="match status" value="1"/>
</dbReference>
<dbReference type="RefSeq" id="WP_013483934.1">
    <property type="nucleotide sequence ID" value="NC_014825.1"/>
</dbReference>
<dbReference type="KEGG" id="ral:Rumal_3974"/>
<reference evidence="13" key="1">
    <citation type="journal article" date="2011" name="J. Bacteriol.">
        <title>Complete genome of the cellulolytic ruminal bacterium Ruminococcus albus 7.</title>
        <authorList>
            <person name="Suen G."/>
            <person name="Stevenson D.M."/>
            <person name="Bruce D.C."/>
            <person name="Chertkov O."/>
            <person name="Copeland A."/>
            <person name="Cheng J.F."/>
            <person name="Detter C."/>
            <person name="Detter J.C."/>
            <person name="Goodwin L.A."/>
            <person name="Han C.S."/>
            <person name="Hauser L.J."/>
            <person name="Ivanova N.N."/>
            <person name="Kyrpides N.C."/>
            <person name="Land M.L."/>
            <person name="Lapidus A."/>
            <person name="Lucas S."/>
            <person name="Ovchinnikova G."/>
            <person name="Pitluck S."/>
            <person name="Tapia R."/>
            <person name="Woyke T."/>
            <person name="Boyum J."/>
            <person name="Mead D."/>
            <person name="Weimer P.J."/>
        </authorList>
    </citation>
    <scope>NUCLEOTIDE SEQUENCE [LARGE SCALE GENOMIC DNA]</scope>
    <source>
        <strain evidence="13">ATCC 27210 / DSM 20455 / JCM 14654 / NCDO 2250 / 7</strain>
        <plasmid evidence="13">pRUMAL02</plasmid>
    </source>
</reference>
<dbReference type="InterPro" id="IPR003594">
    <property type="entry name" value="HATPase_dom"/>
</dbReference>
<proteinExistence type="predicted"/>
<dbReference type="Gene3D" id="3.30.565.10">
    <property type="entry name" value="Histidine kinase-like ATPase, C-terminal domain"/>
    <property type="match status" value="1"/>
</dbReference>
<dbReference type="InterPro" id="IPR036890">
    <property type="entry name" value="HATPase_C_sf"/>
</dbReference>
<dbReference type="Pfam" id="PF02518">
    <property type="entry name" value="HATPase_c"/>
    <property type="match status" value="1"/>
</dbReference>
<keyword evidence="6" id="KW-0812">Transmembrane</keyword>
<dbReference type="InterPro" id="IPR003661">
    <property type="entry name" value="HisK_dim/P_dom"/>
</dbReference>
<dbReference type="EMBL" id="CP002405">
    <property type="protein sequence ID" value="ADU24397.1"/>
    <property type="molecule type" value="Genomic_DNA"/>
</dbReference>
<dbReference type="AlphaFoldDB" id="E6UL51"/>
<comment type="catalytic activity">
    <reaction evidence="1">
        <text>ATP + protein L-histidine = ADP + protein N-phospho-L-histidine.</text>
        <dbReference type="EC" id="2.7.13.3"/>
    </reaction>
</comment>
<evidence type="ECO:0000256" key="3">
    <source>
        <dbReference type="ARBA" id="ARBA00012438"/>
    </source>
</evidence>
<dbReference type="PROSITE" id="PS50109">
    <property type="entry name" value="HIS_KIN"/>
    <property type="match status" value="1"/>
</dbReference>
<dbReference type="GO" id="GO:0000155">
    <property type="term" value="F:phosphorelay sensor kinase activity"/>
    <property type="evidence" value="ECO:0007669"/>
    <property type="project" value="InterPro"/>
</dbReference>
<dbReference type="InterPro" id="IPR008358">
    <property type="entry name" value="Sig_transdc_His_kin/Pase_MprB"/>
</dbReference>
<sequence>MIVCLVILIILLVCKILIMRRSAREITDEIRDRLTSDTNTPITITSHDRRMQELAIQINRQLKDLRKEYLQYHQGNTELKTAITNISHDIRTPLTAIAGNLYMISKTDDISEIREYISTIEERTETMKQLTEELFRYSVILSDEGEQDTEEVYVNQVLEESIGGFYPVLTKRGITPKIDITDTRIVRNMRRSDLARVFSNLLNNALKYSDGDLEITLTDKGEITFTNTAKDLSAVEVEQLFDRFYTVEVARNSTGLGLSIARTLVKRMGGTITADYDDDRLSIRISL</sequence>
<keyword evidence="10" id="KW-0472">Membrane</keyword>
<dbReference type="SUPFAM" id="SSF55874">
    <property type="entry name" value="ATPase domain of HSP90 chaperone/DNA topoisomerase II/histidine kinase"/>
    <property type="match status" value="1"/>
</dbReference>
<dbReference type="InterPro" id="IPR005467">
    <property type="entry name" value="His_kinase_dom"/>
</dbReference>
<keyword evidence="4" id="KW-0597">Phosphoprotein</keyword>
<dbReference type="OrthoDB" id="335833at2"/>
<gene>
    <name evidence="12" type="ordered locus">Rumal_3974</name>
</gene>
<dbReference type="SUPFAM" id="SSF47384">
    <property type="entry name" value="Homodimeric domain of signal transducing histidine kinase"/>
    <property type="match status" value="1"/>
</dbReference>
<keyword evidence="7 12" id="KW-0418">Kinase</keyword>
<keyword evidence="5" id="KW-0808">Transferase</keyword>
<evidence type="ECO:0000256" key="5">
    <source>
        <dbReference type="ARBA" id="ARBA00022679"/>
    </source>
</evidence>
<dbReference type="PRINTS" id="PR01780">
    <property type="entry name" value="LANTIREGPROT"/>
</dbReference>
<dbReference type="GO" id="GO:0005886">
    <property type="term" value="C:plasma membrane"/>
    <property type="evidence" value="ECO:0007669"/>
    <property type="project" value="TreeGrafter"/>
</dbReference>
<evidence type="ECO:0000256" key="1">
    <source>
        <dbReference type="ARBA" id="ARBA00000085"/>
    </source>
</evidence>
<dbReference type="Proteomes" id="UP000006919">
    <property type="component" value="Plasmid pRUMAL02"/>
</dbReference>
<dbReference type="CDD" id="cd00082">
    <property type="entry name" value="HisKA"/>
    <property type="match status" value="1"/>
</dbReference>
<protein>
    <recommendedName>
        <fullName evidence="3">histidine kinase</fullName>
        <ecNumber evidence="3">2.7.13.3</ecNumber>
    </recommendedName>
</protein>
<evidence type="ECO:0000313" key="13">
    <source>
        <dbReference type="Proteomes" id="UP000006919"/>
    </source>
</evidence>
<dbReference type="InterPro" id="IPR050398">
    <property type="entry name" value="HssS/ArlS-like"/>
</dbReference>
<evidence type="ECO:0000256" key="8">
    <source>
        <dbReference type="ARBA" id="ARBA00022989"/>
    </source>
</evidence>
<evidence type="ECO:0000259" key="11">
    <source>
        <dbReference type="PROSITE" id="PS50109"/>
    </source>
</evidence>
<evidence type="ECO:0000256" key="2">
    <source>
        <dbReference type="ARBA" id="ARBA00004141"/>
    </source>
</evidence>
<organism evidence="12 13">
    <name type="scientific">Ruminococcus albus (strain ATCC 27210 / DSM 20455 / JCM 14654 / NCDO 2250 / 7)</name>
    <dbReference type="NCBI Taxonomy" id="697329"/>
    <lineage>
        <taxon>Bacteria</taxon>
        <taxon>Bacillati</taxon>
        <taxon>Bacillota</taxon>
        <taxon>Clostridia</taxon>
        <taxon>Eubacteriales</taxon>
        <taxon>Oscillospiraceae</taxon>
        <taxon>Ruminococcus</taxon>
    </lineage>
</organism>
<keyword evidence="9" id="KW-0902">Two-component regulatory system</keyword>
<dbReference type="HOGENOM" id="CLU_000445_89_3_9"/>
<comment type="subcellular location">
    <subcellularLocation>
        <location evidence="2">Membrane</location>
        <topology evidence="2">Multi-pass membrane protein</topology>
    </subcellularLocation>
</comment>
<keyword evidence="8" id="KW-1133">Transmembrane helix</keyword>
<evidence type="ECO:0000256" key="10">
    <source>
        <dbReference type="ARBA" id="ARBA00023136"/>
    </source>
</evidence>
<accession>E6UL51</accession>